<name>A0A495XYT4_9MICO</name>
<proteinExistence type="predicted"/>
<feature type="domain" description="PHP" evidence="1">
    <location>
        <begin position="19"/>
        <end position="93"/>
    </location>
</feature>
<comment type="caution">
    <text evidence="2">The sequence shown here is derived from an EMBL/GenBank/DDBJ whole genome shotgun (WGS) entry which is preliminary data.</text>
</comment>
<dbReference type="RefSeq" id="WP_170165798.1">
    <property type="nucleotide sequence ID" value="NZ_RBXT01000001.1"/>
</dbReference>
<dbReference type="EMBL" id="RBXT01000001">
    <property type="protein sequence ID" value="RKT79760.1"/>
    <property type="molecule type" value="Genomic_DNA"/>
</dbReference>
<dbReference type="GO" id="GO:0008270">
    <property type="term" value="F:zinc ion binding"/>
    <property type="evidence" value="ECO:0007669"/>
    <property type="project" value="TreeGrafter"/>
</dbReference>
<dbReference type="PANTHER" id="PTHR36928:SF1">
    <property type="entry name" value="PHOSPHATASE YCDX-RELATED"/>
    <property type="match status" value="1"/>
</dbReference>
<dbReference type="PANTHER" id="PTHR36928">
    <property type="entry name" value="PHOSPHATASE YCDX-RELATED"/>
    <property type="match status" value="1"/>
</dbReference>
<dbReference type="InterPro" id="IPR004013">
    <property type="entry name" value="PHP_dom"/>
</dbReference>
<dbReference type="GO" id="GO:0005829">
    <property type="term" value="C:cytosol"/>
    <property type="evidence" value="ECO:0007669"/>
    <property type="project" value="TreeGrafter"/>
</dbReference>
<evidence type="ECO:0000259" key="1">
    <source>
        <dbReference type="Pfam" id="PF02811"/>
    </source>
</evidence>
<dbReference type="Gene3D" id="3.20.20.140">
    <property type="entry name" value="Metal-dependent hydrolases"/>
    <property type="match status" value="1"/>
</dbReference>
<evidence type="ECO:0000313" key="3">
    <source>
        <dbReference type="Proteomes" id="UP000278440"/>
    </source>
</evidence>
<dbReference type="InterPro" id="IPR050243">
    <property type="entry name" value="PHP_phosphatase"/>
</dbReference>
<accession>A0A495XYT4</accession>
<keyword evidence="2" id="KW-0378">Hydrolase</keyword>
<keyword evidence="3" id="KW-1185">Reference proteome</keyword>
<dbReference type="GO" id="GO:0042578">
    <property type="term" value="F:phosphoric ester hydrolase activity"/>
    <property type="evidence" value="ECO:0007669"/>
    <property type="project" value="TreeGrafter"/>
</dbReference>
<dbReference type="SUPFAM" id="SSF89550">
    <property type="entry name" value="PHP domain-like"/>
    <property type="match status" value="1"/>
</dbReference>
<evidence type="ECO:0000313" key="2">
    <source>
        <dbReference type="EMBL" id="RKT79760.1"/>
    </source>
</evidence>
<reference evidence="2 3" key="1">
    <citation type="submission" date="2018-10" db="EMBL/GenBank/DDBJ databases">
        <title>Sequencing the genomes of 1000 actinobacteria strains.</title>
        <authorList>
            <person name="Klenk H.-P."/>
        </authorList>
    </citation>
    <scope>NUCLEOTIDE SEQUENCE [LARGE SCALE GENOMIC DNA]</scope>
    <source>
        <strain evidence="2 3">DSM 44267</strain>
    </source>
</reference>
<dbReference type="Pfam" id="PF02811">
    <property type="entry name" value="PHP"/>
    <property type="match status" value="1"/>
</dbReference>
<dbReference type="Proteomes" id="UP000278440">
    <property type="component" value="Unassembled WGS sequence"/>
</dbReference>
<dbReference type="AlphaFoldDB" id="A0A495XYT4"/>
<organism evidence="2 3">
    <name type="scientific">Terracoccus luteus</name>
    <dbReference type="NCBI Taxonomy" id="53356"/>
    <lineage>
        <taxon>Bacteria</taxon>
        <taxon>Bacillati</taxon>
        <taxon>Actinomycetota</taxon>
        <taxon>Actinomycetes</taxon>
        <taxon>Micrococcales</taxon>
        <taxon>Intrasporangiaceae</taxon>
        <taxon>Terracoccus</taxon>
    </lineage>
</organism>
<protein>
    <submittedName>
        <fullName evidence="2">Putative hydrolase</fullName>
    </submittedName>
</protein>
<gene>
    <name evidence="2" type="ORF">DFJ68_3238</name>
</gene>
<sequence length="257" mass="26822">MTARPAPQLRLQAVDLGSDVHTHSTWTDGADGLGSMADAAVAAGLHTWGISDHVRTDSTWLPEYVAEVRALHRDGLTVRCGVEVKMLDDRGHLDLPADLPPLDLVLVADHQFPGVDGPVHPREVASAVTTGRTPAAAVVERVVLATAAAVRRSPAPTVVAHLFSLLPKCAVDEQDLEPSLLADLLAELAAACRAADAAVEANEKWGCPASGVLVTLADAGVRIVAGSDAHRAADVGRFDRLLDALGRPAQAGARRSP</sequence>
<dbReference type="InterPro" id="IPR016195">
    <property type="entry name" value="Pol/histidinol_Pase-like"/>
</dbReference>